<dbReference type="Proteomes" id="UP000308886">
    <property type="component" value="Unassembled WGS sequence"/>
</dbReference>
<proteinExistence type="predicted"/>
<evidence type="ECO:0000313" key="1">
    <source>
        <dbReference type="EMBL" id="TGX83614.1"/>
    </source>
</evidence>
<organism evidence="1 2">
    <name type="scientific">Palleniella muris</name>
    <dbReference type="NCBI Taxonomy" id="3038145"/>
    <lineage>
        <taxon>Bacteria</taxon>
        <taxon>Pseudomonadati</taxon>
        <taxon>Bacteroidota</taxon>
        <taxon>Bacteroidia</taxon>
        <taxon>Bacteroidales</taxon>
        <taxon>Prevotellaceae</taxon>
        <taxon>Palleniella</taxon>
    </lineage>
</organism>
<keyword evidence="2" id="KW-1185">Reference proteome</keyword>
<sequence>MNEQIKHDGVIISIEGEHLQVRIAQTAACLHCKITRHCNSADSKEKIIDVWTRKSGKYHVGQNVCVVMGGKMGLTAVLIAFVIPVVLAVAAILSILNMTEPDGLCPVAEPYNQGYAAIGGMAVFGIYYIVLYFCKNLIQLKFRFTIEEK</sequence>
<comment type="caution">
    <text evidence="1">The sequence shown here is derived from an EMBL/GenBank/DDBJ whole genome shotgun (WGS) entry which is preliminary data.</text>
</comment>
<accession>A0AC61QTA4</accession>
<evidence type="ECO:0000313" key="2">
    <source>
        <dbReference type="Proteomes" id="UP000308886"/>
    </source>
</evidence>
<name>A0AC61QTA4_9BACT</name>
<protein>
    <submittedName>
        <fullName evidence="1">Uncharacterized protein</fullName>
    </submittedName>
</protein>
<reference evidence="1" key="1">
    <citation type="submission" date="2019-04" db="EMBL/GenBank/DDBJ databases">
        <title>Microbes associate with the intestines of laboratory mice.</title>
        <authorList>
            <person name="Navarre W."/>
            <person name="Wong E."/>
            <person name="Huang K."/>
            <person name="Tropini C."/>
            <person name="Ng K."/>
            <person name="Yu B."/>
        </authorList>
    </citation>
    <scope>NUCLEOTIDE SEQUENCE</scope>
    <source>
        <strain evidence="1">NM73_A23</strain>
    </source>
</reference>
<dbReference type="EMBL" id="SRZC01000003">
    <property type="protein sequence ID" value="TGX83614.1"/>
    <property type="molecule type" value="Genomic_DNA"/>
</dbReference>
<gene>
    <name evidence="1" type="ORF">E5358_02910</name>
</gene>